<evidence type="ECO:0000313" key="5">
    <source>
        <dbReference type="Proteomes" id="UP000029590"/>
    </source>
</evidence>
<sequence length="148" mass="16866">MNTFVYRRRLHHHETDADGVCHASNYLRLFEEALCEALRSLEHPPEQLSHNIAIAHAAVTYRHPLSYGDQFEVSLRFAAIRRARFDVLATVRLGDRVCTEISCVLAAVDRAARTSVSFDRDLHQTLSRASDQQEPGRAREFMEPGYGQ</sequence>
<evidence type="ECO:0000313" key="4">
    <source>
        <dbReference type="EMBL" id="KGC10460.1"/>
    </source>
</evidence>
<dbReference type="CDD" id="cd00586">
    <property type="entry name" value="4HBT"/>
    <property type="match status" value="1"/>
</dbReference>
<dbReference type="Gene3D" id="3.10.129.10">
    <property type="entry name" value="Hotdog Thioesterase"/>
    <property type="match status" value="1"/>
</dbReference>
<protein>
    <submittedName>
        <fullName evidence="4">Thioesterase superfamily protein</fullName>
    </submittedName>
</protein>
<organism evidence="4 5">
    <name type="scientific">Burkholderia gladioli</name>
    <name type="common">Pseudomonas marginata</name>
    <name type="synonym">Phytomonas marginata</name>
    <dbReference type="NCBI Taxonomy" id="28095"/>
    <lineage>
        <taxon>Bacteria</taxon>
        <taxon>Pseudomonadati</taxon>
        <taxon>Pseudomonadota</taxon>
        <taxon>Betaproteobacteria</taxon>
        <taxon>Burkholderiales</taxon>
        <taxon>Burkholderiaceae</taxon>
        <taxon>Burkholderia</taxon>
    </lineage>
</organism>
<comment type="caution">
    <text evidence="4">The sequence shown here is derived from an EMBL/GenBank/DDBJ whole genome shotgun (WGS) entry which is preliminary data.</text>
</comment>
<gene>
    <name evidence="4" type="ORF">DM48_6701</name>
</gene>
<keyword evidence="2" id="KW-0378">Hydrolase</keyword>
<dbReference type="InterPro" id="IPR050563">
    <property type="entry name" value="4-hydroxybenzoyl-CoA_TE"/>
</dbReference>
<dbReference type="InterPro" id="IPR029069">
    <property type="entry name" value="HotDog_dom_sf"/>
</dbReference>
<dbReference type="SUPFAM" id="SSF54637">
    <property type="entry name" value="Thioesterase/thiol ester dehydrase-isomerase"/>
    <property type="match status" value="1"/>
</dbReference>
<dbReference type="GO" id="GO:0047617">
    <property type="term" value="F:fatty acyl-CoA hydrolase activity"/>
    <property type="evidence" value="ECO:0007669"/>
    <property type="project" value="TreeGrafter"/>
</dbReference>
<evidence type="ECO:0000256" key="1">
    <source>
        <dbReference type="ARBA" id="ARBA00005953"/>
    </source>
</evidence>
<proteinExistence type="inferred from homology"/>
<evidence type="ECO:0000256" key="2">
    <source>
        <dbReference type="ARBA" id="ARBA00022801"/>
    </source>
</evidence>
<evidence type="ECO:0000256" key="3">
    <source>
        <dbReference type="SAM" id="MobiDB-lite"/>
    </source>
</evidence>
<dbReference type="RefSeq" id="WP_059443155.1">
    <property type="nucleotide sequence ID" value="NZ_JAYNEB010000043.1"/>
</dbReference>
<name>A0AAW3EV04_BURGA</name>
<dbReference type="Proteomes" id="UP000029590">
    <property type="component" value="Unassembled WGS sequence"/>
</dbReference>
<dbReference type="AlphaFoldDB" id="A0AAW3EV04"/>
<dbReference type="PANTHER" id="PTHR31793:SF27">
    <property type="entry name" value="NOVEL THIOESTERASE SUPERFAMILY DOMAIN AND SAPOSIN A-TYPE DOMAIN CONTAINING PROTEIN (0610012H03RIK)"/>
    <property type="match status" value="1"/>
</dbReference>
<reference evidence="4 5" key="1">
    <citation type="submission" date="2014-04" db="EMBL/GenBank/DDBJ databases">
        <authorList>
            <person name="Bishop-Lilly K.A."/>
            <person name="Broomall S.M."/>
            <person name="Chain P.S."/>
            <person name="Chertkov O."/>
            <person name="Coyne S.R."/>
            <person name="Daligault H.E."/>
            <person name="Davenport K.W."/>
            <person name="Erkkila T."/>
            <person name="Frey K.G."/>
            <person name="Gibbons H.S."/>
            <person name="Gu W."/>
            <person name="Jaissle J."/>
            <person name="Johnson S.L."/>
            <person name="Koroleva G.I."/>
            <person name="Ladner J.T."/>
            <person name="Lo C.-C."/>
            <person name="Minogue T.D."/>
            <person name="Munk C."/>
            <person name="Palacios G.F."/>
            <person name="Redden C.L."/>
            <person name="Rosenzweig C.N."/>
            <person name="Scholz M.B."/>
            <person name="Teshima H."/>
            <person name="Xu Y."/>
        </authorList>
    </citation>
    <scope>NUCLEOTIDE SEQUENCE [LARGE SCALE GENOMIC DNA]</scope>
    <source>
        <strain evidence="5">gladioli</strain>
    </source>
</reference>
<dbReference type="Pfam" id="PF13279">
    <property type="entry name" value="4HBT_2"/>
    <property type="match status" value="1"/>
</dbReference>
<dbReference type="PANTHER" id="PTHR31793">
    <property type="entry name" value="4-HYDROXYBENZOYL-COA THIOESTERASE FAMILY MEMBER"/>
    <property type="match status" value="1"/>
</dbReference>
<comment type="similarity">
    <text evidence="1">Belongs to the 4-hydroxybenzoyl-CoA thioesterase family.</text>
</comment>
<accession>A0AAW3EV04</accession>
<dbReference type="EMBL" id="JPGG01000018">
    <property type="protein sequence ID" value="KGC10460.1"/>
    <property type="molecule type" value="Genomic_DNA"/>
</dbReference>
<feature type="region of interest" description="Disordered" evidence="3">
    <location>
        <begin position="126"/>
        <end position="148"/>
    </location>
</feature>